<dbReference type="Pfam" id="PF01545">
    <property type="entry name" value="Cation_efflux"/>
    <property type="match status" value="1"/>
</dbReference>
<name>A0A9Q4Q291_9EURY</name>
<feature type="transmembrane region" description="Helical" evidence="8">
    <location>
        <begin position="197"/>
        <end position="214"/>
    </location>
</feature>
<dbReference type="SUPFAM" id="SSF160240">
    <property type="entry name" value="Cation efflux protein cytoplasmic domain-like"/>
    <property type="match status" value="1"/>
</dbReference>
<accession>A0A9Q4Q291</accession>
<evidence type="ECO:0000313" key="11">
    <source>
        <dbReference type="EMBL" id="MDF9748064.1"/>
    </source>
</evidence>
<dbReference type="InterPro" id="IPR045316">
    <property type="entry name" value="Msc2-like"/>
</dbReference>
<keyword evidence="6 8" id="KW-0472">Membrane</keyword>
<dbReference type="RefSeq" id="WP_277524608.1">
    <property type="nucleotide sequence ID" value="NZ_JAMQOT010000011.1"/>
</dbReference>
<keyword evidence="5" id="KW-0406">Ion transport</keyword>
<evidence type="ECO:0000256" key="5">
    <source>
        <dbReference type="ARBA" id="ARBA00023065"/>
    </source>
</evidence>
<feature type="transmembrane region" description="Helical" evidence="8">
    <location>
        <begin position="31"/>
        <end position="55"/>
    </location>
</feature>
<dbReference type="PANTHER" id="PTHR45755">
    <property type="match status" value="1"/>
</dbReference>
<keyword evidence="2" id="KW-0813">Transport</keyword>
<comment type="caution">
    <text evidence="11">The sequence shown here is derived from an EMBL/GenBank/DDBJ whole genome shotgun (WGS) entry which is preliminary data.</text>
</comment>
<dbReference type="InterPro" id="IPR002524">
    <property type="entry name" value="Cation_efflux"/>
</dbReference>
<dbReference type="GO" id="GO:0005385">
    <property type="term" value="F:zinc ion transmembrane transporter activity"/>
    <property type="evidence" value="ECO:0007669"/>
    <property type="project" value="InterPro"/>
</dbReference>
<feature type="domain" description="Cation efflux protein cytoplasmic" evidence="10">
    <location>
        <begin position="228"/>
        <end position="299"/>
    </location>
</feature>
<dbReference type="AlphaFoldDB" id="A0A9Q4Q291"/>
<feature type="region of interest" description="Disordered" evidence="7">
    <location>
        <begin position="1"/>
        <end position="26"/>
    </location>
</feature>
<evidence type="ECO:0000256" key="1">
    <source>
        <dbReference type="ARBA" id="ARBA00004141"/>
    </source>
</evidence>
<evidence type="ECO:0000259" key="9">
    <source>
        <dbReference type="Pfam" id="PF01545"/>
    </source>
</evidence>
<feature type="transmembrane region" description="Helical" evidence="8">
    <location>
        <begin position="61"/>
        <end position="80"/>
    </location>
</feature>
<keyword evidence="4 8" id="KW-1133">Transmembrane helix</keyword>
<dbReference type="InterPro" id="IPR027469">
    <property type="entry name" value="Cation_efflux_TMD_sf"/>
</dbReference>
<reference evidence="11" key="1">
    <citation type="submission" date="2022-06" db="EMBL/GenBank/DDBJ databases">
        <title>Natrinema sp. a new haloarchaeum isolate from saline soil.</title>
        <authorList>
            <person name="Strakova D."/>
            <person name="Galisteo C."/>
            <person name="Sanchez-Porro C."/>
            <person name="Ventosa A."/>
        </authorList>
    </citation>
    <scope>NUCLEOTIDE SEQUENCE</scope>
    <source>
        <strain evidence="11">S1CR25-10</strain>
    </source>
</reference>
<dbReference type="InterPro" id="IPR027470">
    <property type="entry name" value="Cation_efflux_CTD"/>
</dbReference>
<gene>
    <name evidence="11" type="ORF">NDI89_21050</name>
</gene>
<dbReference type="InterPro" id="IPR058533">
    <property type="entry name" value="Cation_efflux_TM"/>
</dbReference>
<dbReference type="GO" id="GO:0006882">
    <property type="term" value="P:intracellular zinc ion homeostasis"/>
    <property type="evidence" value="ECO:0007669"/>
    <property type="project" value="InterPro"/>
</dbReference>
<sequence length="314" mass="33667">MSDHESGHAHGGSHDDHSHGHGTSSTSSRKLAAVSAINLLGFLAELAGGLLFGSVALLSDAFHMLFDALAYVMAFVATYIADNHGDTDRWSYGLHRLEPLAAFLNGLLLLPMVGFILWESYQRFLEPIAIGTGPTLVIATGGLLVNIGSVYVLQGDGMSLNERGAFYHLLGDAGGSIAVIVSTLVIELTGLRIADPITAALIAVLVTWSAGKVLRGSGAIFLHRTPLDTEDARQHLRAIDGVEAVDDFHAWQICSQLTVATTHLETDDEAKADAETVTRRAHEELTHHGVDHATVELCPDSKNRRTHLNAHSHQ</sequence>
<keyword evidence="12" id="KW-1185">Reference proteome</keyword>
<feature type="transmembrane region" description="Helical" evidence="8">
    <location>
        <begin position="130"/>
        <end position="153"/>
    </location>
</feature>
<dbReference type="SUPFAM" id="SSF161111">
    <property type="entry name" value="Cation efflux protein transmembrane domain-like"/>
    <property type="match status" value="1"/>
</dbReference>
<dbReference type="Gene3D" id="1.20.1510.10">
    <property type="entry name" value="Cation efflux protein transmembrane domain"/>
    <property type="match status" value="1"/>
</dbReference>
<evidence type="ECO:0000259" key="10">
    <source>
        <dbReference type="Pfam" id="PF16916"/>
    </source>
</evidence>
<feature type="transmembrane region" description="Helical" evidence="8">
    <location>
        <begin position="100"/>
        <end position="118"/>
    </location>
</feature>
<evidence type="ECO:0000313" key="12">
    <source>
        <dbReference type="Proteomes" id="UP001154061"/>
    </source>
</evidence>
<dbReference type="Pfam" id="PF16916">
    <property type="entry name" value="ZT_dimer"/>
    <property type="match status" value="1"/>
</dbReference>
<dbReference type="InterPro" id="IPR036837">
    <property type="entry name" value="Cation_efflux_CTD_sf"/>
</dbReference>
<evidence type="ECO:0000256" key="2">
    <source>
        <dbReference type="ARBA" id="ARBA00022448"/>
    </source>
</evidence>
<dbReference type="EMBL" id="JAMQOT010000011">
    <property type="protein sequence ID" value="MDF9748064.1"/>
    <property type="molecule type" value="Genomic_DNA"/>
</dbReference>
<feature type="domain" description="Cation efflux protein transmembrane" evidence="9">
    <location>
        <begin position="33"/>
        <end position="220"/>
    </location>
</feature>
<evidence type="ECO:0000256" key="7">
    <source>
        <dbReference type="SAM" id="MobiDB-lite"/>
    </source>
</evidence>
<organism evidence="11 12">
    <name type="scientific">Natrinema salsiterrestre</name>
    <dbReference type="NCBI Taxonomy" id="2950540"/>
    <lineage>
        <taxon>Archaea</taxon>
        <taxon>Methanobacteriati</taxon>
        <taxon>Methanobacteriota</taxon>
        <taxon>Stenosarchaea group</taxon>
        <taxon>Halobacteria</taxon>
        <taxon>Halobacteriales</taxon>
        <taxon>Natrialbaceae</taxon>
        <taxon>Natrinema</taxon>
    </lineage>
</organism>
<evidence type="ECO:0000256" key="6">
    <source>
        <dbReference type="ARBA" id="ARBA00023136"/>
    </source>
</evidence>
<dbReference type="NCBIfam" id="TIGR01297">
    <property type="entry name" value="CDF"/>
    <property type="match status" value="1"/>
</dbReference>
<comment type="subcellular location">
    <subcellularLocation>
        <location evidence="1">Membrane</location>
        <topology evidence="1">Multi-pass membrane protein</topology>
    </subcellularLocation>
</comment>
<keyword evidence="3 8" id="KW-0812">Transmembrane</keyword>
<proteinExistence type="predicted"/>
<feature type="compositionally biased region" description="Basic and acidic residues" evidence="7">
    <location>
        <begin position="1"/>
        <end position="19"/>
    </location>
</feature>
<dbReference type="PANTHER" id="PTHR45755:SF4">
    <property type="entry name" value="ZINC TRANSPORTER 7"/>
    <property type="match status" value="1"/>
</dbReference>
<dbReference type="Proteomes" id="UP001154061">
    <property type="component" value="Unassembled WGS sequence"/>
</dbReference>
<feature type="transmembrane region" description="Helical" evidence="8">
    <location>
        <begin position="165"/>
        <end position="185"/>
    </location>
</feature>
<evidence type="ECO:0000256" key="8">
    <source>
        <dbReference type="SAM" id="Phobius"/>
    </source>
</evidence>
<dbReference type="GO" id="GO:0016020">
    <property type="term" value="C:membrane"/>
    <property type="evidence" value="ECO:0007669"/>
    <property type="project" value="UniProtKB-SubCell"/>
</dbReference>
<evidence type="ECO:0000256" key="4">
    <source>
        <dbReference type="ARBA" id="ARBA00022989"/>
    </source>
</evidence>
<protein>
    <submittedName>
        <fullName evidence="11">Cation diffusion facilitator family transporter</fullName>
    </submittedName>
</protein>
<evidence type="ECO:0000256" key="3">
    <source>
        <dbReference type="ARBA" id="ARBA00022692"/>
    </source>
</evidence>